<dbReference type="PANTHER" id="PTHR37610">
    <property type="entry name" value="CCHC-TYPE DOMAIN-CONTAINING PROTEIN"/>
    <property type="match status" value="1"/>
</dbReference>
<dbReference type="PANTHER" id="PTHR37610:SF40">
    <property type="entry name" value="OS01G0909600 PROTEIN"/>
    <property type="match status" value="1"/>
</dbReference>
<dbReference type="EMBL" id="JADGMS010000006">
    <property type="protein sequence ID" value="KAF9680578.1"/>
    <property type="molecule type" value="Genomic_DNA"/>
</dbReference>
<evidence type="ECO:0000259" key="1">
    <source>
        <dbReference type="Pfam" id="PF14244"/>
    </source>
</evidence>
<accession>A0A835K493</accession>
<protein>
    <recommendedName>
        <fullName evidence="1">Retrotransposon Copia-like N-terminal domain-containing protein</fullName>
    </recommendedName>
</protein>
<sequence length="69" mass="7650">MGNDDESSQSPITETSNFLFIHSLDHLGLLLDIKHLNGDNYLIWKCSMIIALTTKNKIGFVNGSIETPS</sequence>
<dbReference type="Pfam" id="PF14244">
    <property type="entry name" value="Retrotran_gag_3"/>
    <property type="match status" value="1"/>
</dbReference>
<name>A0A835K493_9ROSI</name>
<proteinExistence type="predicted"/>
<dbReference type="AlphaFoldDB" id="A0A835K493"/>
<keyword evidence="3" id="KW-1185">Reference proteome</keyword>
<dbReference type="OrthoDB" id="5544992at2759"/>
<dbReference type="Proteomes" id="UP000657918">
    <property type="component" value="Unassembled WGS sequence"/>
</dbReference>
<feature type="domain" description="Retrotransposon Copia-like N-terminal" evidence="1">
    <location>
        <begin position="22"/>
        <end position="68"/>
    </location>
</feature>
<comment type="caution">
    <text evidence="2">The sequence shown here is derived from an EMBL/GenBank/DDBJ whole genome shotgun (WGS) entry which is preliminary data.</text>
</comment>
<gene>
    <name evidence="2" type="ORF">SADUNF_Sadunf06G0136400</name>
</gene>
<dbReference type="InterPro" id="IPR029472">
    <property type="entry name" value="Copia-like_N"/>
</dbReference>
<evidence type="ECO:0000313" key="2">
    <source>
        <dbReference type="EMBL" id="KAF9680578.1"/>
    </source>
</evidence>
<evidence type="ECO:0000313" key="3">
    <source>
        <dbReference type="Proteomes" id="UP000657918"/>
    </source>
</evidence>
<reference evidence="2 3" key="1">
    <citation type="submission" date="2020-10" db="EMBL/GenBank/DDBJ databases">
        <title>Plant Genome Project.</title>
        <authorList>
            <person name="Zhang R.-G."/>
        </authorList>
    </citation>
    <scope>NUCLEOTIDE SEQUENCE [LARGE SCALE GENOMIC DNA]</scope>
    <source>
        <strain evidence="2">FAFU-HL-1</strain>
        <tissue evidence="2">Leaf</tissue>
    </source>
</reference>
<organism evidence="2 3">
    <name type="scientific">Salix dunnii</name>
    <dbReference type="NCBI Taxonomy" id="1413687"/>
    <lineage>
        <taxon>Eukaryota</taxon>
        <taxon>Viridiplantae</taxon>
        <taxon>Streptophyta</taxon>
        <taxon>Embryophyta</taxon>
        <taxon>Tracheophyta</taxon>
        <taxon>Spermatophyta</taxon>
        <taxon>Magnoliopsida</taxon>
        <taxon>eudicotyledons</taxon>
        <taxon>Gunneridae</taxon>
        <taxon>Pentapetalae</taxon>
        <taxon>rosids</taxon>
        <taxon>fabids</taxon>
        <taxon>Malpighiales</taxon>
        <taxon>Salicaceae</taxon>
        <taxon>Saliceae</taxon>
        <taxon>Salix</taxon>
    </lineage>
</organism>